<name>A0A8S5UYG6_9CAUD</name>
<accession>A0A8S5UYG6</accession>
<evidence type="ECO:0000313" key="1">
    <source>
        <dbReference type="EMBL" id="DAF99525.1"/>
    </source>
</evidence>
<protein>
    <submittedName>
        <fullName evidence="1">Uncharacterized protein</fullName>
    </submittedName>
</protein>
<dbReference type="EMBL" id="BK016167">
    <property type="protein sequence ID" value="DAF99525.1"/>
    <property type="molecule type" value="Genomic_DNA"/>
</dbReference>
<sequence>MTAKVRPKSSSFTCISFFLLASRWQIIWWEGDDIYE</sequence>
<organism evidence="1">
    <name type="scientific">Siphoviridae sp. cthHz3</name>
    <dbReference type="NCBI Taxonomy" id="2825614"/>
    <lineage>
        <taxon>Viruses</taxon>
        <taxon>Duplodnaviria</taxon>
        <taxon>Heunggongvirae</taxon>
        <taxon>Uroviricota</taxon>
        <taxon>Caudoviricetes</taxon>
    </lineage>
</organism>
<reference evidence="1" key="1">
    <citation type="journal article" date="2021" name="Proc. Natl. Acad. Sci. U.S.A.">
        <title>A Catalog of Tens of Thousands of Viruses from Human Metagenomes Reveals Hidden Associations with Chronic Diseases.</title>
        <authorList>
            <person name="Tisza M.J."/>
            <person name="Buck C.B."/>
        </authorList>
    </citation>
    <scope>NUCLEOTIDE SEQUENCE</scope>
    <source>
        <strain evidence="1">CthHz3</strain>
    </source>
</reference>
<proteinExistence type="predicted"/>